<dbReference type="EC" id="2.7.11.1" evidence="1"/>
<keyword evidence="10" id="KW-0472">Membrane</keyword>
<dbReference type="AlphaFoldDB" id="A0A1Y6JZC8"/>
<evidence type="ECO:0000256" key="7">
    <source>
        <dbReference type="ARBA" id="ARBA00047899"/>
    </source>
</evidence>
<dbReference type="Gene3D" id="3.30.200.20">
    <property type="entry name" value="Phosphorylase Kinase, domain 1"/>
    <property type="match status" value="1"/>
</dbReference>
<dbReference type="PANTHER" id="PTHR43289:SF34">
    <property type="entry name" value="SERINE_THREONINE-PROTEIN KINASE YBDM-RELATED"/>
    <property type="match status" value="1"/>
</dbReference>
<evidence type="ECO:0000256" key="2">
    <source>
        <dbReference type="ARBA" id="ARBA00022527"/>
    </source>
</evidence>
<dbReference type="PROSITE" id="PS00108">
    <property type="entry name" value="PROTEIN_KINASE_ST"/>
    <property type="match status" value="1"/>
</dbReference>
<evidence type="ECO:0000256" key="4">
    <source>
        <dbReference type="ARBA" id="ARBA00022741"/>
    </source>
</evidence>
<feature type="transmembrane region" description="Helical" evidence="10">
    <location>
        <begin position="353"/>
        <end position="374"/>
    </location>
</feature>
<evidence type="ECO:0000256" key="6">
    <source>
        <dbReference type="ARBA" id="ARBA00022840"/>
    </source>
</evidence>
<evidence type="ECO:0000259" key="11">
    <source>
        <dbReference type="PROSITE" id="PS50011"/>
    </source>
</evidence>
<dbReference type="EMBL" id="LT854705">
    <property type="protein sequence ID" value="SMS14452.1"/>
    <property type="molecule type" value="Genomic_DNA"/>
</dbReference>
<reference evidence="14" key="1">
    <citation type="submission" date="2017-05" db="EMBL/GenBank/DDBJ databases">
        <authorList>
            <person name="Papadimitriou K."/>
        </authorList>
    </citation>
    <scope>NUCLEOTIDE SEQUENCE [LARGE SCALE GENOMIC DNA]</scope>
    <source>
        <strain evidence="14">ACA-DC 3411</strain>
    </source>
</reference>
<dbReference type="GO" id="GO:0004674">
    <property type="term" value="F:protein serine/threonine kinase activity"/>
    <property type="evidence" value="ECO:0007669"/>
    <property type="project" value="UniProtKB-KW"/>
</dbReference>
<dbReference type="Proteomes" id="UP000195412">
    <property type="component" value="Chromosome I"/>
</dbReference>
<dbReference type="InterPro" id="IPR011009">
    <property type="entry name" value="Kinase-like_dom_sf"/>
</dbReference>
<dbReference type="SMART" id="SM00220">
    <property type="entry name" value="S_TKc"/>
    <property type="match status" value="1"/>
</dbReference>
<dbReference type="NCBIfam" id="NF033483">
    <property type="entry name" value="PknB_PASTA_kin"/>
    <property type="match status" value="1"/>
</dbReference>
<dbReference type="InterPro" id="IPR008271">
    <property type="entry name" value="Ser/Thr_kinase_AS"/>
</dbReference>
<evidence type="ECO:0000256" key="3">
    <source>
        <dbReference type="ARBA" id="ARBA00022679"/>
    </source>
</evidence>
<keyword evidence="10" id="KW-0812">Transmembrane</keyword>
<gene>
    <name evidence="13" type="ORF">LZ3411_1402</name>
</gene>
<dbReference type="Gene3D" id="2.60.40.2560">
    <property type="match status" value="1"/>
</dbReference>
<protein>
    <recommendedName>
        <fullName evidence="1">non-specific serine/threonine protein kinase</fullName>
        <ecNumber evidence="1">2.7.11.1</ecNumber>
    </recommendedName>
</protein>
<dbReference type="FunFam" id="3.30.200.20:FF:000035">
    <property type="entry name" value="Serine/threonine protein kinase Stk1"/>
    <property type="match status" value="1"/>
</dbReference>
<keyword evidence="10" id="KW-1133">Transmembrane helix</keyword>
<dbReference type="InterPro" id="IPR000719">
    <property type="entry name" value="Prot_kinase_dom"/>
</dbReference>
<evidence type="ECO:0000256" key="5">
    <source>
        <dbReference type="ARBA" id="ARBA00022777"/>
    </source>
</evidence>
<dbReference type="Gene3D" id="1.10.510.10">
    <property type="entry name" value="Transferase(Phosphotransferase) domain 1"/>
    <property type="match status" value="1"/>
</dbReference>
<keyword evidence="3" id="KW-0808">Transferase</keyword>
<feature type="domain" description="PASTA" evidence="12">
    <location>
        <begin position="375"/>
        <end position="442"/>
    </location>
</feature>
<dbReference type="PANTHER" id="PTHR43289">
    <property type="entry name" value="MITOGEN-ACTIVATED PROTEIN KINASE KINASE KINASE 20-RELATED"/>
    <property type="match status" value="1"/>
</dbReference>
<dbReference type="CDD" id="cd06577">
    <property type="entry name" value="PASTA_pknB"/>
    <property type="match status" value="3"/>
</dbReference>
<accession>A0A1Y6JZC8</accession>
<feature type="domain" description="PASTA" evidence="12">
    <location>
        <begin position="443"/>
        <end position="510"/>
    </location>
</feature>
<evidence type="ECO:0000313" key="13">
    <source>
        <dbReference type="EMBL" id="SMS14452.1"/>
    </source>
</evidence>
<proteinExistence type="predicted"/>
<dbReference type="RefSeq" id="WP_087742118.1">
    <property type="nucleotide sequence ID" value="NZ_LT854705.1"/>
</dbReference>
<comment type="catalytic activity">
    <reaction evidence="7">
        <text>L-threonyl-[protein] + ATP = O-phospho-L-threonyl-[protein] + ADP + H(+)</text>
        <dbReference type="Rhea" id="RHEA:46608"/>
        <dbReference type="Rhea" id="RHEA-COMP:11060"/>
        <dbReference type="Rhea" id="RHEA-COMP:11605"/>
        <dbReference type="ChEBI" id="CHEBI:15378"/>
        <dbReference type="ChEBI" id="CHEBI:30013"/>
        <dbReference type="ChEBI" id="CHEBI:30616"/>
        <dbReference type="ChEBI" id="CHEBI:61977"/>
        <dbReference type="ChEBI" id="CHEBI:456216"/>
        <dbReference type="EC" id="2.7.11.1"/>
    </reaction>
</comment>
<feature type="region of interest" description="Disordered" evidence="9">
    <location>
        <begin position="268"/>
        <end position="289"/>
    </location>
</feature>
<comment type="catalytic activity">
    <reaction evidence="8">
        <text>L-seryl-[protein] + ATP = O-phospho-L-seryl-[protein] + ADP + H(+)</text>
        <dbReference type="Rhea" id="RHEA:17989"/>
        <dbReference type="Rhea" id="RHEA-COMP:9863"/>
        <dbReference type="Rhea" id="RHEA-COMP:11604"/>
        <dbReference type="ChEBI" id="CHEBI:15378"/>
        <dbReference type="ChEBI" id="CHEBI:29999"/>
        <dbReference type="ChEBI" id="CHEBI:30616"/>
        <dbReference type="ChEBI" id="CHEBI:83421"/>
        <dbReference type="ChEBI" id="CHEBI:456216"/>
        <dbReference type="EC" id="2.7.11.1"/>
    </reaction>
</comment>
<dbReference type="PROSITE" id="PS50011">
    <property type="entry name" value="PROTEIN_KINASE_DOM"/>
    <property type="match status" value="1"/>
</dbReference>
<dbReference type="Gene3D" id="3.30.10.20">
    <property type="match status" value="3"/>
</dbReference>
<dbReference type="KEGG" id="lzy:LZ3411_1402"/>
<evidence type="ECO:0000256" key="8">
    <source>
        <dbReference type="ARBA" id="ARBA00048679"/>
    </source>
</evidence>
<dbReference type="SUPFAM" id="SSF56112">
    <property type="entry name" value="Protein kinase-like (PK-like)"/>
    <property type="match status" value="1"/>
</dbReference>
<feature type="domain" description="Protein kinase" evidence="11">
    <location>
        <begin position="11"/>
        <end position="271"/>
    </location>
</feature>
<feature type="domain" description="PASTA" evidence="12">
    <location>
        <begin position="511"/>
        <end position="577"/>
    </location>
</feature>
<dbReference type="Pfam" id="PF03793">
    <property type="entry name" value="PASTA"/>
    <property type="match status" value="3"/>
</dbReference>
<organism evidence="13 14">
    <name type="scientific">Levilactobacillus zymae</name>
    <dbReference type="NCBI Taxonomy" id="267363"/>
    <lineage>
        <taxon>Bacteria</taxon>
        <taxon>Bacillati</taxon>
        <taxon>Bacillota</taxon>
        <taxon>Bacilli</taxon>
        <taxon>Lactobacillales</taxon>
        <taxon>Lactobacillaceae</taxon>
        <taxon>Levilactobacillus</taxon>
    </lineage>
</organism>
<dbReference type="CDD" id="cd14014">
    <property type="entry name" value="STKc_PknB_like"/>
    <property type="match status" value="1"/>
</dbReference>
<dbReference type="Pfam" id="PF00069">
    <property type="entry name" value="Pkinase"/>
    <property type="match status" value="1"/>
</dbReference>
<keyword evidence="5 13" id="KW-0418">Kinase</keyword>
<dbReference type="GO" id="GO:0005524">
    <property type="term" value="F:ATP binding"/>
    <property type="evidence" value="ECO:0007669"/>
    <property type="project" value="UniProtKB-KW"/>
</dbReference>
<sequence>MRTGYTLNGRYRIIRALGEGGMANVYLAHDLILDRDVSVKLLRLDLRDDPSTVRRFQREALAATELLHPNIVQVYDVGEENGMQYLVMEYVQGTDLKAYIKDHFPIAYQEVIEIMEQILSAVKLAHEHNIIHRDLKPQNILIDPQRVAKITDFGIAVTLSEHSLTQTNTVLGSVHYLSPEQARGGMATKQSDIYSLGIILYEMLTGTVPFEGETAVSIALKHFQSEIPSVRAVDANIPQALENVVFKATAKRPQDRYPDVAAMATDLKTALSPSRAGEERFDPAGDDDGETKVLPLSALSSLTAADHAAEADATPAAMAPQPAATAKTATGDAADAATAKGRYRKRHPRRFRFIWAAVILFFLLVGILIGVALFQPQMTSVPNVVDRKQASAQTTLTAAHLKVGEIHRTSSAKVKLHRIIRTEPRSGTQLKRNTEVDLWISTGPQRYKLNDYKGDAYASTAAKLQALGFKVHRESVHSTSVPAGRIMQQSVSAGQKVIPKDTAITFTVSTGSQTVTLSDLTDKTKTQAQNYAAGHNLNLAFRYAYSNDVDKGKVIRQSPGEGAVVQEGDEITLTLSRGPEIKGPATDQFNVRVRIPFDSSSSSTSDADASDSSTVASSATENLIQIYLKDQDHQLSSIYKQMTITSDATVTLPFTVASGKAGAYKIVRNGTVIAEDKHVTKD</sequence>
<evidence type="ECO:0000313" key="14">
    <source>
        <dbReference type="Proteomes" id="UP000195412"/>
    </source>
</evidence>
<name>A0A1Y6JZC8_9LACO</name>
<keyword evidence="4" id="KW-0547">Nucleotide-binding</keyword>
<evidence type="ECO:0000256" key="1">
    <source>
        <dbReference type="ARBA" id="ARBA00012513"/>
    </source>
</evidence>
<keyword evidence="6" id="KW-0067">ATP-binding</keyword>
<evidence type="ECO:0000256" key="9">
    <source>
        <dbReference type="SAM" id="MobiDB-lite"/>
    </source>
</evidence>
<evidence type="ECO:0000256" key="10">
    <source>
        <dbReference type="SAM" id="Phobius"/>
    </source>
</evidence>
<dbReference type="SMART" id="SM00740">
    <property type="entry name" value="PASTA"/>
    <property type="match status" value="3"/>
</dbReference>
<dbReference type="InterPro" id="IPR005543">
    <property type="entry name" value="PASTA_dom"/>
</dbReference>
<dbReference type="FunFam" id="1.10.510.10:FF:000021">
    <property type="entry name" value="Serine/threonine protein kinase"/>
    <property type="match status" value="1"/>
</dbReference>
<dbReference type="PROSITE" id="PS51178">
    <property type="entry name" value="PASTA"/>
    <property type="match status" value="3"/>
</dbReference>
<evidence type="ECO:0000259" key="12">
    <source>
        <dbReference type="PROSITE" id="PS51178"/>
    </source>
</evidence>
<keyword evidence="2 13" id="KW-0723">Serine/threonine-protein kinase</keyword>